<sequence>MRIVFIPGLGYDCQIFKNLDLSGLELEHLNWIEPLPKEKFHDYALRLFSKTKKYSEKTILIGHSLGGAVSQEIASVHQIEKIILISSIKSRKELPFSLKLVKPLRVYKLFTKEISLRTIRFWGATHGFENDEEKNLFKNMVSQHSNAYLQWALRSLSSWRAPNISTEIIHIHGTKDKTLPFKLIKKPDYIIRNGSHICVLKKAEEITRIIKKFI</sequence>
<name>A0A842IRX7_9FLAO</name>
<dbReference type="Gene3D" id="3.40.50.1820">
    <property type="entry name" value="alpha/beta hydrolase"/>
    <property type="match status" value="1"/>
</dbReference>
<accession>A0A842IRX7</accession>
<dbReference type="InterPro" id="IPR000073">
    <property type="entry name" value="AB_hydrolase_1"/>
</dbReference>
<evidence type="ECO:0000313" key="2">
    <source>
        <dbReference type="EMBL" id="MBC2845790.1"/>
    </source>
</evidence>
<keyword evidence="3" id="KW-1185">Reference proteome</keyword>
<comment type="caution">
    <text evidence="2">The sequence shown here is derived from an EMBL/GenBank/DDBJ whole genome shotgun (WGS) entry which is preliminary data.</text>
</comment>
<proteinExistence type="predicted"/>
<dbReference type="Pfam" id="PF12697">
    <property type="entry name" value="Abhydrolase_6"/>
    <property type="match status" value="1"/>
</dbReference>
<dbReference type="EMBL" id="JACLCP010000003">
    <property type="protein sequence ID" value="MBC2845790.1"/>
    <property type="molecule type" value="Genomic_DNA"/>
</dbReference>
<gene>
    <name evidence="2" type="ORF">H7F21_11855</name>
</gene>
<dbReference type="SUPFAM" id="SSF53474">
    <property type="entry name" value="alpha/beta-Hydrolases"/>
    <property type="match status" value="1"/>
</dbReference>
<dbReference type="Proteomes" id="UP000533900">
    <property type="component" value="Unassembled WGS sequence"/>
</dbReference>
<keyword evidence="2" id="KW-0378">Hydrolase</keyword>
<dbReference type="GO" id="GO:0016787">
    <property type="term" value="F:hydrolase activity"/>
    <property type="evidence" value="ECO:0007669"/>
    <property type="project" value="UniProtKB-KW"/>
</dbReference>
<dbReference type="InterPro" id="IPR029058">
    <property type="entry name" value="AB_hydrolase_fold"/>
</dbReference>
<evidence type="ECO:0000313" key="3">
    <source>
        <dbReference type="Proteomes" id="UP000533900"/>
    </source>
</evidence>
<feature type="domain" description="AB hydrolase-1" evidence="1">
    <location>
        <begin position="54"/>
        <end position="204"/>
    </location>
</feature>
<reference evidence="2" key="1">
    <citation type="submission" date="2020-08" db="EMBL/GenBank/DDBJ databases">
        <title>Winogradskyella ouciana sp. nov., isolated from the hadal seawater of the Mariana Trench.</title>
        <authorList>
            <person name="He X."/>
        </authorList>
    </citation>
    <scope>NUCLEOTIDE SEQUENCE [LARGE SCALE GENOMIC DNA]</scope>
    <source>
        <strain evidence="2">KCTC 52348</strain>
    </source>
</reference>
<organism evidence="2 3">
    <name type="scientific">Winogradskyella flava</name>
    <dbReference type="NCBI Taxonomy" id="1884876"/>
    <lineage>
        <taxon>Bacteria</taxon>
        <taxon>Pseudomonadati</taxon>
        <taxon>Bacteroidota</taxon>
        <taxon>Flavobacteriia</taxon>
        <taxon>Flavobacteriales</taxon>
        <taxon>Flavobacteriaceae</taxon>
        <taxon>Winogradskyella</taxon>
    </lineage>
</organism>
<dbReference type="RefSeq" id="WP_185789503.1">
    <property type="nucleotide sequence ID" value="NZ_CANMIT010000006.1"/>
</dbReference>
<protein>
    <submittedName>
        <fullName evidence="2">Alpha/beta hydrolase</fullName>
    </submittedName>
</protein>
<dbReference type="AlphaFoldDB" id="A0A842IRX7"/>
<evidence type="ECO:0000259" key="1">
    <source>
        <dbReference type="Pfam" id="PF12697"/>
    </source>
</evidence>